<evidence type="ECO:0000256" key="9">
    <source>
        <dbReference type="HAMAP-Rule" id="MF_00417"/>
    </source>
</evidence>
<evidence type="ECO:0000256" key="4">
    <source>
        <dbReference type="ARBA" id="ARBA00006641"/>
    </source>
</evidence>
<dbReference type="FunFam" id="3.40.630.20:FF:000001">
    <property type="entry name" value="Pyrrolidone-carboxylate peptidase"/>
    <property type="match status" value="1"/>
</dbReference>
<dbReference type="PIRSF" id="PIRSF015592">
    <property type="entry name" value="Prld-crbxl_pptds"/>
    <property type="match status" value="1"/>
</dbReference>
<evidence type="ECO:0000256" key="3">
    <source>
        <dbReference type="ARBA" id="ARBA00004496"/>
    </source>
</evidence>
<dbReference type="EC" id="3.4.19.3" evidence="9"/>
<dbReference type="Pfam" id="PF01470">
    <property type="entry name" value="Peptidase_C15"/>
    <property type="match status" value="1"/>
</dbReference>
<evidence type="ECO:0000256" key="11">
    <source>
        <dbReference type="PROSITE-ProRule" id="PRU10077"/>
    </source>
</evidence>
<dbReference type="PROSITE" id="PS01333">
    <property type="entry name" value="PYRASE_GLU"/>
    <property type="match status" value="1"/>
</dbReference>
<comment type="caution">
    <text evidence="12">The sequence shown here is derived from an EMBL/GenBank/DDBJ whole genome shotgun (WGS) entry which is preliminary data.</text>
</comment>
<keyword evidence="8 9" id="KW-0788">Thiol protease</keyword>
<evidence type="ECO:0000256" key="8">
    <source>
        <dbReference type="ARBA" id="ARBA00022807"/>
    </source>
</evidence>
<dbReference type="PROSITE" id="PS01334">
    <property type="entry name" value="PYRASE_CYS"/>
    <property type="match status" value="1"/>
</dbReference>
<dbReference type="HAMAP" id="MF_00417">
    <property type="entry name" value="Pyrrolid_peptidase"/>
    <property type="match status" value="1"/>
</dbReference>
<name>A0AA43XIK4_9CLOT</name>
<comment type="similarity">
    <text evidence="4 9">Belongs to the peptidase C15 family.</text>
</comment>
<reference evidence="12 13" key="1">
    <citation type="submission" date="2019-04" db="EMBL/GenBank/DDBJ databases">
        <title>Isachenkonia alkalipeptolytica gen. nov. sp. nov. a new anaerobic, alkiliphilic organothrophic bacterium capable to reduce synthesized ferrihydrite isolated from a soda lake.</title>
        <authorList>
            <person name="Toshchakov S.V."/>
            <person name="Zavarzina D.G."/>
            <person name="Zhilina T.N."/>
            <person name="Kostrikina N.A."/>
            <person name="Kublanov I.V."/>
        </authorList>
    </citation>
    <scope>NUCLEOTIDE SEQUENCE [LARGE SCALE GENOMIC DNA]</scope>
    <source>
        <strain evidence="12 13">Z-1701</strain>
    </source>
</reference>
<dbReference type="InterPro" id="IPR033694">
    <property type="entry name" value="PGPEP1_Cys_AS"/>
</dbReference>
<evidence type="ECO:0000256" key="10">
    <source>
        <dbReference type="PROSITE-ProRule" id="PRU10076"/>
    </source>
</evidence>
<evidence type="ECO:0000256" key="6">
    <source>
        <dbReference type="ARBA" id="ARBA00022670"/>
    </source>
</evidence>
<dbReference type="InterPro" id="IPR016125">
    <property type="entry name" value="Peptidase_C15-like"/>
</dbReference>
<dbReference type="GO" id="GO:0006508">
    <property type="term" value="P:proteolysis"/>
    <property type="evidence" value="ECO:0007669"/>
    <property type="project" value="UniProtKB-KW"/>
</dbReference>
<feature type="active site" evidence="9">
    <location>
        <position position="168"/>
    </location>
</feature>
<evidence type="ECO:0000256" key="7">
    <source>
        <dbReference type="ARBA" id="ARBA00022801"/>
    </source>
</evidence>
<dbReference type="PANTHER" id="PTHR23402">
    <property type="entry name" value="PROTEASE FAMILY C15 PYROGLUTAMYL-PEPTIDASE I-RELATED"/>
    <property type="match status" value="1"/>
</dbReference>
<comment type="catalytic activity">
    <reaction evidence="1 9 10">
        <text>Release of an N-terminal pyroglutamyl group from a polypeptide, the second amino acid generally not being Pro.</text>
        <dbReference type="EC" id="3.4.19.3"/>
    </reaction>
</comment>
<protein>
    <recommendedName>
        <fullName evidence="9">Pyrrolidone-carboxylate peptidase</fullName>
        <ecNumber evidence="9">3.4.19.3</ecNumber>
    </recommendedName>
    <alternativeName>
        <fullName evidence="9">5-oxoprolyl-peptidase</fullName>
    </alternativeName>
    <alternativeName>
        <fullName evidence="9">Pyroglutamyl-peptidase I</fullName>
        <shortName evidence="9">PGP-I</shortName>
        <shortName evidence="9">Pyrase</shortName>
    </alternativeName>
</protein>
<organism evidence="12 13">
    <name type="scientific">Isachenkonia alkalipeptolytica</name>
    <dbReference type="NCBI Taxonomy" id="2565777"/>
    <lineage>
        <taxon>Bacteria</taxon>
        <taxon>Bacillati</taxon>
        <taxon>Bacillota</taxon>
        <taxon>Clostridia</taxon>
        <taxon>Eubacteriales</taxon>
        <taxon>Clostridiaceae</taxon>
        <taxon>Isachenkonia</taxon>
    </lineage>
</organism>
<accession>A0AA43XIK4</accession>
<dbReference type="InterPro" id="IPR033693">
    <property type="entry name" value="PGPEP1_Glu_AS"/>
</dbReference>
<dbReference type="PRINTS" id="PR00706">
    <property type="entry name" value="PYROGLUPTASE"/>
</dbReference>
<evidence type="ECO:0000256" key="2">
    <source>
        <dbReference type="ARBA" id="ARBA00002280"/>
    </source>
</evidence>
<dbReference type="GO" id="GO:0005829">
    <property type="term" value="C:cytosol"/>
    <property type="evidence" value="ECO:0007669"/>
    <property type="project" value="InterPro"/>
</dbReference>
<keyword evidence="13" id="KW-1185">Reference proteome</keyword>
<dbReference type="SUPFAM" id="SSF53182">
    <property type="entry name" value="Pyrrolidone carboxyl peptidase (pyroglutamate aminopeptidase)"/>
    <property type="match status" value="1"/>
</dbReference>
<evidence type="ECO:0000313" key="12">
    <source>
        <dbReference type="EMBL" id="NBG87468.1"/>
    </source>
</evidence>
<keyword evidence="7 9" id="KW-0378">Hydrolase</keyword>
<keyword evidence="5 9" id="KW-0963">Cytoplasm</keyword>
<keyword evidence="6 9" id="KW-0645">Protease</keyword>
<proteinExistence type="inferred from homology"/>
<comment type="function">
    <text evidence="2 9">Removes 5-oxoproline from various penultimate amino acid residues except L-proline.</text>
</comment>
<comment type="subcellular location">
    <subcellularLocation>
        <location evidence="3 9">Cytoplasm</location>
    </subcellularLocation>
</comment>
<comment type="subunit">
    <text evidence="9">Homotetramer.</text>
</comment>
<evidence type="ECO:0000256" key="1">
    <source>
        <dbReference type="ARBA" id="ARBA00001770"/>
    </source>
</evidence>
<dbReference type="Proteomes" id="UP000449710">
    <property type="component" value="Unassembled WGS sequence"/>
</dbReference>
<dbReference type="InterPro" id="IPR036440">
    <property type="entry name" value="Peptidase_C15-like_sf"/>
</dbReference>
<dbReference type="GO" id="GO:0016920">
    <property type="term" value="F:pyroglutamyl-peptidase activity"/>
    <property type="evidence" value="ECO:0007669"/>
    <property type="project" value="UniProtKB-UniRule"/>
</dbReference>
<dbReference type="InterPro" id="IPR029762">
    <property type="entry name" value="PGP-I_bact-type"/>
</dbReference>
<dbReference type="PANTHER" id="PTHR23402:SF1">
    <property type="entry name" value="PYROGLUTAMYL-PEPTIDASE I"/>
    <property type="match status" value="1"/>
</dbReference>
<feature type="active site" evidence="9 10">
    <location>
        <position position="81"/>
    </location>
</feature>
<dbReference type="InterPro" id="IPR000816">
    <property type="entry name" value="Peptidase_C15"/>
</dbReference>
<dbReference type="EMBL" id="SUMG01000002">
    <property type="protein sequence ID" value="NBG87468.1"/>
    <property type="molecule type" value="Genomic_DNA"/>
</dbReference>
<dbReference type="CDD" id="cd00501">
    <property type="entry name" value="Peptidase_C15"/>
    <property type="match status" value="1"/>
</dbReference>
<evidence type="ECO:0000256" key="5">
    <source>
        <dbReference type="ARBA" id="ARBA00022490"/>
    </source>
</evidence>
<dbReference type="Gene3D" id="3.40.630.20">
    <property type="entry name" value="Peptidase C15, pyroglutamyl peptidase I-like"/>
    <property type="match status" value="1"/>
</dbReference>
<dbReference type="NCBIfam" id="TIGR00504">
    <property type="entry name" value="pyro_pdase"/>
    <property type="match status" value="1"/>
</dbReference>
<evidence type="ECO:0000313" key="13">
    <source>
        <dbReference type="Proteomes" id="UP000449710"/>
    </source>
</evidence>
<feature type="active site" evidence="9 11">
    <location>
        <position position="144"/>
    </location>
</feature>
<sequence length="216" mass="23393">MRKMKILLAAFDPFGGAAVNPALEAVKQVQNTIENCPVAKVEIPTVFHRSIKVLREKIEELQPDIILVAGQAGGRAQISVERLGINIDDARIPDNQGNQPVDEKIVPGGPEAYFSNLPIKAMAASIRREGVPAEVSNTAGTFVCNHILYGLLHHIETEKLQARGGFIHVPFIPAQVTNKPGQPSMAPGDITKALEAALRAAVRYQEDIRSEEGSLH</sequence>
<gene>
    <name evidence="9 12" type="primary">pcp</name>
    <name evidence="12" type="ORF">ISALK_03050</name>
</gene>
<dbReference type="NCBIfam" id="NF009676">
    <property type="entry name" value="PRK13197.1"/>
    <property type="match status" value="1"/>
</dbReference>
<dbReference type="AlphaFoldDB" id="A0AA43XIK4"/>